<dbReference type="SUPFAM" id="SSF69118">
    <property type="entry name" value="AhpD-like"/>
    <property type="match status" value="1"/>
</dbReference>
<name>A0A2S9YKG2_9BACT</name>
<evidence type="ECO:0000313" key="2">
    <source>
        <dbReference type="Proteomes" id="UP000238823"/>
    </source>
</evidence>
<gene>
    <name evidence="1" type="ORF">ENSA7_45780</name>
</gene>
<dbReference type="EMBL" id="PVNL01000093">
    <property type="protein sequence ID" value="PRQ05532.1"/>
    <property type="molecule type" value="Genomic_DNA"/>
</dbReference>
<dbReference type="AlphaFoldDB" id="A0A2S9YKG2"/>
<dbReference type="Gene3D" id="1.20.1290.10">
    <property type="entry name" value="AhpD-like"/>
    <property type="match status" value="1"/>
</dbReference>
<sequence length="88" mass="10088">MPPRTRHGWIETIAPEQATGLLAKLYKAALDRAGKVYNVIRIQSLRPEVLRISTQLYREVMFGERSPLTRAQREMLATAVSRQNACEY</sequence>
<comment type="caution">
    <text evidence="1">The sequence shown here is derived from an EMBL/GenBank/DDBJ whole genome shotgun (WGS) entry which is preliminary data.</text>
</comment>
<dbReference type="Proteomes" id="UP000238823">
    <property type="component" value="Unassembled WGS sequence"/>
</dbReference>
<proteinExistence type="predicted"/>
<protein>
    <submittedName>
        <fullName evidence="1">Uncharacterized protein</fullName>
    </submittedName>
</protein>
<reference evidence="1 2" key="1">
    <citation type="submission" date="2018-03" db="EMBL/GenBank/DDBJ databases">
        <title>Draft Genome Sequences of the Obligatory Marine Myxobacteria Enhygromyxa salina SWB007.</title>
        <authorList>
            <person name="Poehlein A."/>
            <person name="Moghaddam J.A."/>
            <person name="Harms H."/>
            <person name="Alanjari M."/>
            <person name="Koenig G.M."/>
            <person name="Daniel R."/>
            <person name="Schaeberle T.F."/>
        </authorList>
    </citation>
    <scope>NUCLEOTIDE SEQUENCE [LARGE SCALE GENOMIC DNA]</scope>
    <source>
        <strain evidence="1 2">SWB007</strain>
    </source>
</reference>
<dbReference type="OrthoDB" id="9801997at2"/>
<dbReference type="InterPro" id="IPR029032">
    <property type="entry name" value="AhpD-like"/>
</dbReference>
<accession>A0A2S9YKG2</accession>
<dbReference type="RefSeq" id="WP_106091508.1">
    <property type="nucleotide sequence ID" value="NZ_PVNL01000093.1"/>
</dbReference>
<organism evidence="1 2">
    <name type="scientific">Enhygromyxa salina</name>
    <dbReference type="NCBI Taxonomy" id="215803"/>
    <lineage>
        <taxon>Bacteria</taxon>
        <taxon>Pseudomonadati</taxon>
        <taxon>Myxococcota</taxon>
        <taxon>Polyangia</taxon>
        <taxon>Nannocystales</taxon>
        <taxon>Nannocystaceae</taxon>
        <taxon>Enhygromyxa</taxon>
    </lineage>
</organism>
<evidence type="ECO:0000313" key="1">
    <source>
        <dbReference type="EMBL" id="PRQ05532.1"/>
    </source>
</evidence>